<keyword evidence="7" id="KW-1185">Reference proteome</keyword>
<accession>A0A344L803</accession>
<evidence type="ECO:0000313" key="7">
    <source>
        <dbReference type="Proteomes" id="UP000250434"/>
    </source>
</evidence>
<dbReference type="AlphaFoldDB" id="A0A344L803"/>
<dbReference type="PROSITE" id="PS01081">
    <property type="entry name" value="HTH_TETR_1"/>
    <property type="match status" value="1"/>
</dbReference>
<feature type="domain" description="HTH tetR-type" evidence="5">
    <location>
        <begin position="13"/>
        <end position="73"/>
    </location>
</feature>
<dbReference type="Gene3D" id="1.10.10.60">
    <property type="entry name" value="Homeodomain-like"/>
    <property type="match status" value="1"/>
</dbReference>
<dbReference type="PROSITE" id="PS50977">
    <property type="entry name" value="HTH_TETR_2"/>
    <property type="match status" value="1"/>
</dbReference>
<keyword evidence="1" id="KW-0805">Transcription regulation</keyword>
<feature type="DNA-binding region" description="H-T-H motif" evidence="4">
    <location>
        <begin position="36"/>
        <end position="55"/>
    </location>
</feature>
<dbReference type="InterPro" id="IPR001647">
    <property type="entry name" value="HTH_TetR"/>
</dbReference>
<gene>
    <name evidence="6" type="ORF">A4R43_17975</name>
</gene>
<dbReference type="PRINTS" id="PR00455">
    <property type="entry name" value="HTHTETR"/>
</dbReference>
<protein>
    <submittedName>
        <fullName evidence="6">TetR family transcriptional regulator</fullName>
    </submittedName>
</protein>
<dbReference type="GO" id="GO:0000976">
    <property type="term" value="F:transcription cis-regulatory region binding"/>
    <property type="evidence" value="ECO:0007669"/>
    <property type="project" value="TreeGrafter"/>
</dbReference>
<dbReference type="PANTHER" id="PTHR30055:SF238">
    <property type="entry name" value="MYCOFACTOCIN BIOSYNTHESIS TRANSCRIPTIONAL REGULATOR MFTR-RELATED"/>
    <property type="match status" value="1"/>
</dbReference>
<dbReference type="OrthoDB" id="3296001at2"/>
<keyword evidence="2 4" id="KW-0238">DNA-binding</keyword>
<dbReference type="Pfam" id="PF17754">
    <property type="entry name" value="TetR_C_14"/>
    <property type="match status" value="1"/>
</dbReference>
<dbReference type="SUPFAM" id="SSF46689">
    <property type="entry name" value="Homeodomain-like"/>
    <property type="match status" value="1"/>
</dbReference>
<evidence type="ECO:0000259" key="5">
    <source>
        <dbReference type="PROSITE" id="PS50977"/>
    </source>
</evidence>
<evidence type="ECO:0000256" key="1">
    <source>
        <dbReference type="ARBA" id="ARBA00023015"/>
    </source>
</evidence>
<keyword evidence="3" id="KW-0804">Transcription</keyword>
<dbReference type="KEGG" id="aab:A4R43_17975"/>
<name>A0A344L803_9PSEU</name>
<sequence length="208" mass="22659">MNQPTGLRERKKHATHRALASVAVRLAAARGLDQVTVEDIAGEAGVSPRTFFNYFASKEDAVLMPYPDNEERAQRSVERFLAAPAHLSSLEALVEAIKPDIESIEAEREDWLARLDVIERNSALVSRVIAAQASSNRAVVVAIAERTGLDPDRDLFPRLLFGVVANAMQAAVMRWHAFGGEEPLTELIDQACAAIAAGLPDPGEQNKH</sequence>
<proteinExistence type="predicted"/>
<evidence type="ECO:0000256" key="2">
    <source>
        <dbReference type="ARBA" id="ARBA00023125"/>
    </source>
</evidence>
<organism evidence="6 7">
    <name type="scientific">Amycolatopsis albispora</name>
    <dbReference type="NCBI Taxonomy" id="1804986"/>
    <lineage>
        <taxon>Bacteria</taxon>
        <taxon>Bacillati</taxon>
        <taxon>Actinomycetota</taxon>
        <taxon>Actinomycetes</taxon>
        <taxon>Pseudonocardiales</taxon>
        <taxon>Pseudonocardiaceae</taxon>
        <taxon>Amycolatopsis</taxon>
    </lineage>
</organism>
<reference evidence="6 7" key="1">
    <citation type="submission" date="2016-04" db="EMBL/GenBank/DDBJ databases">
        <title>Complete genome sequence and analysis of deep-sea sediment isolate, Amycolatopsis sp. WP1.</title>
        <authorList>
            <person name="Wang H."/>
            <person name="Chen S."/>
            <person name="Wu Q."/>
        </authorList>
    </citation>
    <scope>NUCLEOTIDE SEQUENCE [LARGE SCALE GENOMIC DNA]</scope>
    <source>
        <strain evidence="6 7">WP1</strain>
    </source>
</reference>
<dbReference type="PANTHER" id="PTHR30055">
    <property type="entry name" value="HTH-TYPE TRANSCRIPTIONAL REGULATOR RUTR"/>
    <property type="match status" value="1"/>
</dbReference>
<dbReference type="InterPro" id="IPR023772">
    <property type="entry name" value="DNA-bd_HTH_TetR-type_CS"/>
</dbReference>
<evidence type="ECO:0000256" key="4">
    <source>
        <dbReference type="PROSITE-ProRule" id="PRU00335"/>
    </source>
</evidence>
<evidence type="ECO:0000256" key="3">
    <source>
        <dbReference type="ARBA" id="ARBA00023163"/>
    </source>
</evidence>
<dbReference type="GO" id="GO:0003700">
    <property type="term" value="F:DNA-binding transcription factor activity"/>
    <property type="evidence" value="ECO:0007669"/>
    <property type="project" value="TreeGrafter"/>
</dbReference>
<evidence type="ECO:0000313" key="6">
    <source>
        <dbReference type="EMBL" id="AXB44177.1"/>
    </source>
</evidence>
<dbReference type="InterPro" id="IPR041347">
    <property type="entry name" value="MftR_C"/>
</dbReference>
<dbReference type="InterPro" id="IPR050109">
    <property type="entry name" value="HTH-type_TetR-like_transc_reg"/>
</dbReference>
<dbReference type="RefSeq" id="WP_113693415.1">
    <property type="nucleotide sequence ID" value="NZ_CP015163.1"/>
</dbReference>
<dbReference type="Proteomes" id="UP000250434">
    <property type="component" value="Chromosome"/>
</dbReference>
<dbReference type="Pfam" id="PF00440">
    <property type="entry name" value="TetR_N"/>
    <property type="match status" value="1"/>
</dbReference>
<dbReference type="InterPro" id="IPR009057">
    <property type="entry name" value="Homeodomain-like_sf"/>
</dbReference>
<dbReference type="Gene3D" id="1.10.357.10">
    <property type="entry name" value="Tetracycline Repressor, domain 2"/>
    <property type="match status" value="1"/>
</dbReference>
<dbReference type="EMBL" id="CP015163">
    <property type="protein sequence ID" value="AXB44177.1"/>
    <property type="molecule type" value="Genomic_DNA"/>
</dbReference>